<evidence type="ECO:0000313" key="2">
    <source>
        <dbReference type="WBParaSite" id="Hba_05498"/>
    </source>
</evidence>
<organism evidence="1 2">
    <name type="scientific">Heterorhabditis bacteriophora</name>
    <name type="common">Entomopathogenic nematode worm</name>
    <dbReference type="NCBI Taxonomy" id="37862"/>
    <lineage>
        <taxon>Eukaryota</taxon>
        <taxon>Metazoa</taxon>
        <taxon>Ecdysozoa</taxon>
        <taxon>Nematoda</taxon>
        <taxon>Chromadorea</taxon>
        <taxon>Rhabditida</taxon>
        <taxon>Rhabditina</taxon>
        <taxon>Rhabditomorpha</taxon>
        <taxon>Strongyloidea</taxon>
        <taxon>Heterorhabditidae</taxon>
        <taxon>Heterorhabditis</taxon>
    </lineage>
</organism>
<sequence length="53" mass="6345">MECTTLRTALCRLINSFVIQSTSYSQFEISLEHLEYLRYSLHKHGYYFINPIN</sequence>
<accession>A0A1I7WKC8</accession>
<proteinExistence type="predicted"/>
<name>A0A1I7WKC8_HETBA</name>
<evidence type="ECO:0000313" key="1">
    <source>
        <dbReference type="Proteomes" id="UP000095283"/>
    </source>
</evidence>
<dbReference type="Proteomes" id="UP000095283">
    <property type="component" value="Unplaced"/>
</dbReference>
<protein>
    <submittedName>
        <fullName evidence="2">OmpR/PhoB-type domain-containing protein</fullName>
    </submittedName>
</protein>
<dbReference type="WBParaSite" id="Hba_05498">
    <property type="protein sequence ID" value="Hba_05498"/>
    <property type="gene ID" value="Hba_05498"/>
</dbReference>
<dbReference type="AlphaFoldDB" id="A0A1I7WKC8"/>
<keyword evidence="1" id="KW-1185">Reference proteome</keyword>
<reference evidence="2" key="1">
    <citation type="submission" date="2016-11" db="UniProtKB">
        <authorList>
            <consortium name="WormBaseParasite"/>
        </authorList>
    </citation>
    <scope>IDENTIFICATION</scope>
</reference>